<dbReference type="EMBL" id="PQFF01000237">
    <property type="protein sequence ID" value="RHZ71338.1"/>
    <property type="molecule type" value="Genomic_DNA"/>
</dbReference>
<dbReference type="OrthoDB" id="2307830at2759"/>
<feature type="signal peptide" evidence="1">
    <location>
        <begin position="1"/>
        <end position="20"/>
    </location>
</feature>
<evidence type="ECO:0000313" key="2">
    <source>
        <dbReference type="EMBL" id="RHZ71338.1"/>
    </source>
</evidence>
<evidence type="ECO:0000313" key="3">
    <source>
        <dbReference type="Proteomes" id="UP000266861"/>
    </source>
</evidence>
<dbReference type="AlphaFoldDB" id="A0A397IAP1"/>
<keyword evidence="1" id="KW-0732">Signal</keyword>
<evidence type="ECO:0008006" key="4">
    <source>
        <dbReference type="Google" id="ProtNLM"/>
    </source>
</evidence>
<proteinExistence type="predicted"/>
<accession>A0A397IAP1</accession>
<organism evidence="2 3">
    <name type="scientific">Diversispora epigaea</name>
    <dbReference type="NCBI Taxonomy" id="1348612"/>
    <lineage>
        <taxon>Eukaryota</taxon>
        <taxon>Fungi</taxon>
        <taxon>Fungi incertae sedis</taxon>
        <taxon>Mucoromycota</taxon>
        <taxon>Glomeromycotina</taxon>
        <taxon>Glomeromycetes</taxon>
        <taxon>Diversisporales</taxon>
        <taxon>Diversisporaceae</taxon>
        <taxon>Diversispora</taxon>
    </lineage>
</organism>
<keyword evidence="3" id="KW-1185">Reference proteome</keyword>
<protein>
    <recommendedName>
        <fullName evidence="4">Phosphatidylglycerol/phosphatidylinositol transfer protein</fullName>
    </recommendedName>
</protein>
<dbReference type="Proteomes" id="UP000266861">
    <property type="component" value="Unassembled WGS sequence"/>
</dbReference>
<evidence type="ECO:0000256" key="1">
    <source>
        <dbReference type="SAM" id="SignalP"/>
    </source>
</evidence>
<comment type="caution">
    <text evidence="2">The sequence shown here is derived from an EMBL/GenBank/DDBJ whole genome shotgun (WGS) entry which is preliminary data.</text>
</comment>
<name>A0A397IAP1_9GLOM</name>
<gene>
    <name evidence="2" type="ORF">Glove_259g37</name>
</gene>
<sequence length="175" mass="18718">MNQSLILVFILLATLSVVNALPHQLSKRETQWGKCTDSGKTYPLLGVTISPDPLVQGQNDTFSVSGDFEAGATYILGVAFFKDLADDPLYVFITPVCGAKGLPNCPVKPLKMDYKITVPTGLPNPYFLAVVVEDPKAQIVLGCSETQVGGGSEESYPIASYPIASYPIASYPIAE</sequence>
<dbReference type="STRING" id="1348612.A0A397IAP1"/>
<feature type="chain" id="PRO_5017185885" description="Phosphatidylglycerol/phosphatidylinositol transfer protein" evidence="1">
    <location>
        <begin position="21"/>
        <end position="175"/>
    </location>
</feature>
<reference evidence="2 3" key="1">
    <citation type="submission" date="2018-08" db="EMBL/GenBank/DDBJ databases">
        <title>Genome and evolution of the arbuscular mycorrhizal fungus Diversispora epigaea (formerly Glomus versiforme) and its bacterial endosymbionts.</title>
        <authorList>
            <person name="Sun X."/>
            <person name="Fei Z."/>
            <person name="Harrison M."/>
        </authorList>
    </citation>
    <scope>NUCLEOTIDE SEQUENCE [LARGE SCALE GENOMIC DNA]</scope>
    <source>
        <strain evidence="2 3">IT104</strain>
    </source>
</reference>